<dbReference type="Proteomes" id="UP000195569">
    <property type="component" value="Unassembled WGS sequence"/>
</dbReference>
<evidence type="ECO:0000256" key="2">
    <source>
        <dbReference type="ARBA" id="ARBA00022475"/>
    </source>
</evidence>
<evidence type="ECO:0000313" key="9">
    <source>
        <dbReference type="Proteomes" id="UP000195569"/>
    </source>
</evidence>
<keyword evidence="3 6" id="KW-0812">Transmembrane</keyword>
<evidence type="ECO:0000259" key="7">
    <source>
        <dbReference type="Pfam" id="PF00892"/>
    </source>
</evidence>
<dbReference type="EMBL" id="CYGY02000021">
    <property type="protein sequence ID" value="SIT39242.1"/>
    <property type="molecule type" value="Genomic_DNA"/>
</dbReference>
<dbReference type="InterPro" id="IPR000620">
    <property type="entry name" value="EamA_dom"/>
</dbReference>
<dbReference type="InterPro" id="IPR050638">
    <property type="entry name" value="AA-Vitamin_Transporters"/>
</dbReference>
<feature type="transmembrane region" description="Helical" evidence="6">
    <location>
        <begin position="78"/>
        <end position="95"/>
    </location>
</feature>
<keyword evidence="4 6" id="KW-1133">Transmembrane helix</keyword>
<proteinExistence type="predicted"/>
<feature type="transmembrane region" description="Helical" evidence="6">
    <location>
        <begin position="132"/>
        <end position="157"/>
    </location>
</feature>
<feature type="domain" description="EamA" evidence="7">
    <location>
        <begin position="18"/>
        <end position="93"/>
    </location>
</feature>
<evidence type="ECO:0000256" key="5">
    <source>
        <dbReference type="ARBA" id="ARBA00023136"/>
    </source>
</evidence>
<keyword evidence="9" id="KW-1185">Reference proteome</keyword>
<keyword evidence="2" id="KW-1003">Cell membrane</keyword>
<evidence type="ECO:0000313" key="8">
    <source>
        <dbReference type="EMBL" id="SIT39242.1"/>
    </source>
</evidence>
<dbReference type="Pfam" id="PF00892">
    <property type="entry name" value="EamA"/>
    <property type="match status" value="2"/>
</dbReference>
<comment type="caution">
    <text evidence="8">The sequence shown here is derived from an EMBL/GenBank/DDBJ whole genome shotgun (WGS) entry which is preliminary data.</text>
</comment>
<dbReference type="PANTHER" id="PTHR32322">
    <property type="entry name" value="INNER MEMBRANE TRANSPORTER"/>
    <property type="match status" value="1"/>
</dbReference>
<comment type="subcellular location">
    <subcellularLocation>
        <location evidence="1">Cell membrane</location>
        <topology evidence="1">Multi-pass membrane protein</topology>
    </subcellularLocation>
</comment>
<dbReference type="SUPFAM" id="SSF103481">
    <property type="entry name" value="Multidrug resistance efflux transporter EmrE"/>
    <property type="match status" value="2"/>
</dbReference>
<organism evidence="8 9">
    <name type="scientific">Paraburkholderia piptadeniae</name>
    <dbReference type="NCBI Taxonomy" id="1701573"/>
    <lineage>
        <taxon>Bacteria</taxon>
        <taxon>Pseudomonadati</taxon>
        <taxon>Pseudomonadota</taxon>
        <taxon>Betaproteobacteria</taxon>
        <taxon>Burkholderiales</taxon>
        <taxon>Burkholderiaceae</taxon>
        <taxon>Paraburkholderia</taxon>
    </lineage>
</organism>
<evidence type="ECO:0000256" key="6">
    <source>
        <dbReference type="SAM" id="Phobius"/>
    </source>
</evidence>
<name>A0A1N7RVU4_9BURK</name>
<dbReference type="AlphaFoldDB" id="A0A1N7RVU4"/>
<feature type="transmembrane region" description="Helical" evidence="6">
    <location>
        <begin position="101"/>
        <end position="120"/>
    </location>
</feature>
<evidence type="ECO:0000256" key="3">
    <source>
        <dbReference type="ARBA" id="ARBA00022692"/>
    </source>
</evidence>
<dbReference type="InterPro" id="IPR037185">
    <property type="entry name" value="EmrE-like"/>
</dbReference>
<evidence type="ECO:0000256" key="4">
    <source>
        <dbReference type="ARBA" id="ARBA00022989"/>
    </source>
</evidence>
<accession>A0A1N7RVU4</accession>
<sequence length="264" mass="28748">MVLACQLRPTVPLFQTGRGFRRRFLLCAVLTVYFQQLLLTVGVQRSTATNGALITALQPLLSSFMALTFLGERINHQRWLGTVVGLGGVAVTILMQPSAQLLQAGAGDVLIFAAVVAYCIGNAMTQRVLVQLDALTVSVCIQAFGSMMLLAHALVALCWRQELPRMSDVGWHWCVVFLSGALSTGFGALVWNRAVGSVGIARASMWLYWVPVFGIASSVLFLGEPLTVWPRHRASASAHRHVAGCAAKLRFTVTRRPRRQSRTG</sequence>
<feature type="transmembrane region" description="Helical" evidence="6">
    <location>
        <begin position="24"/>
        <end position="43"/>
    </location>
</feature>
<feature type="transmembrane region" description="Helical" evidence="6">
    <location>
        <begin position="169"/>
        <end position="191"/>
    </location>
</feature>
<reference evidence="8" key="1">
    <citation type="submission" date="2016-12" db="EMBL/GenBank/DDBJ databases">
        <authorList>
            <person name="Moulin L."/>
        </authorList>
    </citation>
    <scope>NUCLEOTIDE SEQUENCE [LARGE SCALE GENOMIC DNA]</scope>
    <source>
        <strain evidence="8">STM 7183</strain>
    </source>
</reference>
<dbReference type="GO" id="GO:0005886">
    <property type="term" value="C:plasma membrane"/>
    <property type="evidence" value="ECO:0007669"/>
    <property type="project" value="UniProtKB-SubCell"/>
</dbReference>
<protein>
    <recommendedName>
        <fullName evidence="7">EamA domain-containing protein</fullName>
    </recommendedName>
</protein>
<feature type="transmembrane region" description="Helical" evidence="6">
    <location>
        <begin position="203"/>
        <end position="223"/>
    </location>
</feature>
<dbReference type="PANTHER" id="PTHR32322:SF18">
    <property type="entry name" value="S-ADENOSYLMETHIONINE_S-ADENOSYLHOMOCYSTEINE TRANSPORTER"/>
    <property type="match status" value="1"/>
</dbReference>
<keyword evidence="5 6" id="KW-0472">Membrane</keyword>
<feature type="domain" description="EamA" evidence="7">
    <location>
        <begin position="107"/>
        <end position="228"/>
    </location>
</feature>
<dbReference type="OrthoDB" id="5298131at2"/>
<dbReference type="RefSeq" id="WP_143810930.1">
    <property type="nucleotide sequence ID" value="NZ_CYGY02000021.1"/>
</dbReference>
<gene>
    <name evidence="8" type="ORF">BN2476_210107</name>
</gene>
<evidence type="ECO:0000256" key="1">
    <source>
        <dbReference type="ARBA" id="ARBA00004651"/>
    </source>
</evidence>
<feature type="transmembrane region" description="Helical" evidence="6">
    <location>
        <begin position="49"/>
        <end position="71"/>
    </location>
</feature>